<gene>
    <name evidence="1" type="ORF">C8F04DRAFT_453583</name>
</gene>
<dbReference type="Proteomes" id="UP001218188">
    <property type="component" value="Unassembled WGS sequence"/>
</dbReference>
<comment type="caution">
    <text evidence="1">The sequence shown here is derived from an EMBL/GenBank/DDBJ whole genome shotgun (WGS) entry which is preliminary data.</text>
</comment>
<evidence type="ECO:0000313" key="2">
    <source>
        <dbReference type="Proteomes" id="UP001218188"/>
    </source>
</evidence>
<reference evidence="1" key="1">
    <citation type="submission" date="2023-03" db="EMBL/GenBank/DDBJ databases">
        <title>Massive genome expansion in bonnet fungi (Mycena s.s.) driven by repeated elements and novel gene families across ecological guilds.</title>
        <authorList>
            <consortium name="Lawrence Berkeley National Laboratory"/>
            <person name="Harder C.B."/>
            <person name="Miyauchi S."/>
            <person name="Viragh M."/>
            <person name="Kuo A."/>
            <person name="Thoen E."/>
            <person name="Andreopoulos B."/>
            <person name="Lu D."/>
            <person name="Skrede I."/>
            <person name="Drula E."/>
            <person name="Henrissat B."/>
            <person name="Morin E."/>
            <person name="Kohler A."/>
            <person name="Barry K."/>
            <person name="LaButti K."/>
            <person name="Morin E."/>
            <person name="Salamov A."/>
            <person name="Lipzen A."/>
            <person name="Mereny Z."/>
            <person name="Hegedus B."/>
            <person name="Baldrian P."/>
            <person name="Stursova M."/>
            <person name="Weitz H."/>
            <person name="Taylor A."/>
            <person name="Grigoriev I.V."/>
            <person name="Nagy L.G."/>
            <person name="Martin F."/>
            <person name="Kauserud H."/>
        </authorList>
    </citation>
    <scope>NUCLEOTIDE SEQUENCE</scope>
    <source>
        <strain evidence="1">CBHHK200</strain>
    </source>
</reference>
<organism evidence="1 2">
    <name type="scientific">Mycena alexandri</name>
    <dbReference type="NCBI Taxonomy" id="1745969"/>
    <lineage>
        <taxon>Eukaryota</taxon>
        <taxon>Fungi</taxon>
        <taxon>Dikarya</taxon>
        <taxon>Basidiomycota</taxon>
        <taxon>Agaricomycotina</taxon>
        <taxon>Agaricomycetes</taxon>
        <taxon>Agaricomycetidae</taxon>
        <taxon>Agaricales</taxon>
        <taxon>Marasmiineae</taxon>
        <taxon>Mycenaceae</taxon>
        <taxon>Mycena</taxon>
    </lineage>
</organism>
<dbReference type="AlphaFoldDB" id="A0AAD6XDF2"/>
<evidence type="ECO:0000313" key="1">
    <source>
        <dbReference type="EMBL" id="KAJ7045907.1"/>
    </source>
</evidence>
<keyword evidence="2" id="KW-1185">Reference proteome</keyword>
<name>A0AAD6XDF2_9AGAR</name>
<accession>A0AAD6XDF2</accession>
<sequence length="316" mass="36849">MAFSYACLFDPVQPRMDDFLSLDPTFPLELERKIFEISAISRPTVIPKLMRVAWRVKKWVEPLLYRTIALHSSQEIDGYPRFTDQRLLSAMRSNPTLFHDSLRNLYLYLPHSPTELRKMETILFHCTSLQNLSIMFKFTDPKCTKLIAAMPLRRLCGDYQPLLWDLPATHPFFAHITHLALGLVFNLTAADELCTRLALIPHLTHLSFDPLDIIPHCMRLLENCVLLRVLVLFALDLGQYEWWQQDLAALSHDPRFLAMGPALYVEDWYTGVREGLDYWARAEDFIARRRTGEVNPLQYEIYHASVDYRDNMFGAE</sequence>
<dbReference type="Gene3D" id="3.80.10.10">
    <property type="entry name" value="Ribonuclease Inhibitor"/>
    <property type="match status" value="1"/>
</dbReference>
<dbReference type="EMBL" id="JARJCM010000004">
    <property type="protein sequence ID" value="KAJ7045907.1"/>
    <property type="molecule type" value="Genomic_DNA"/>
</dbReference>
<dbReference type="InterPro" id="IPR032675">
    <property type="entry name" value="LRR_dom_sf"/>
</dbReference>
<proteinExistence type="predicted"/>
<protein>
    <submittedName>
        <fullName evidence="1">Uncharacterized protein</fullName>
    </submittedName>
</protein>